<evidence type="ECO:0000256" key="6">
    <source>
        <dbReference type="SAM" id="SignalP"/>
    </source>
</evidence>
<protein>
    <recommendedName>
        <fullName evidence="9">MltA-interacting protein</fullName>
    </recommendedName>
</protein>
<keyword evidence="4" id="KW-0472">Membrane</keyword>
<dbReference type="eggNOG" id="COG3713">
    <property type="taxonomic scope" value="Bacteria"/>
</dbReference>
<keyword evidence="3 6" id="KW-0732">Signal</keyword>
<dbReference type="InterPro" id="IPR010583">
    <property type="entry name" value="MipA"/>
</dbReference>
<dbReference type="PANTHER" id="PTHR38776">
    <property type="entry name" value="MLTA-INTERACTING PROTEIN-RELATED"/>
    <property type="match status" value="1"/>
</dbReference>
<feature type="chain" id="PRO_5004688682" description="MltA-interacting protein" evidence="6">
    <location>
        <begin position="30"/>
        <end position="256"/>
    </location>
</feature>
<dbReference type="PANTHER" id="PTHR38776:SF1">
    <property type="entry name" value="MLTA-INTERACTING PROTEIN-RELATED"/>
    <property type="match status" value="1"/>
</dbReference>
<evidence type="ECO:0008006" key="9">
    <source>
        <dbReference type="Google" id="ProtNLM"/>
    </source>
</evidence>
<evidence type="ECO:0000256" key="4">
    <source>
        <dbReference type="ARBA" id="ARBA00023136"/>
    </source>
</evidence>
<evidence type="ECO:0000256" key="5">
    <source>
        <dbReference type="ARBA" id="ARBA00023237"/>
    </source>
</evidence>
<dbReference type="EMBL" id="AXZF01000048">
    <property type="protein sequence ID" value="ERT68763.1"/>
    <property type="molecule type" value="Genomic_DNA"/>
</dbReference>
<evidence type="ECO:0000256" key="3">
    <source>
        <dbReference type="ARBA" id="ARBA00022729"/>
    </source>
</evidence>
<evidence type="ECO:0000256" key="2">
    <source>
        <dbReference type="ARBA" id="ARBA00005722"/>
    </source>
</evidence>
<dbReference type="GO" id="GO:0009279">
    <property type="term" value="C:cell outer membrane"/>
    <property type="evidence" value="ECO:0007669"/>
    <property type="project" value="UniProtKB-SubCell"/>
</dbReference>
<comment type="subcellular location">
    <subcellularLocation>
        <location evidence="1">Cell outer membrane</location>
    </subcellularLocation>
</comment>
<dbReference type="AlphaFoldDB" id="U7VDA5"/>
<comment type="caution">
    <text evidence="7">The sequence shown here is derived from an EMBL/GenBank/DDBJ whole genome shotgun (WGS) entry which is preliminary data.</text>
</comment>
<reference evidence="7 8" key="1">
    <citation type="submission" date="2013-08" db="EMBL/GenBank/DDBJ databases">
        <authorList>
            <person name="Weinstock G."/>
            <person name="Sodergren E."/>
            <person name="Wylie T."/>
            <person name="Fulton L."/>
            <person name="Fulton R."/>
            <person name="Fronick C."/>
            <person name="O'Laughlin M."/>
            <person name="Godfrey J."/>
            <person name="Miner T."/>
            <person name="Herter B."/>
            <person name="Appelbaum E."/>
            <person name="Cordes M."/>
            <person name="Lek S."/>
            <person name="Wollam A."/>
            <person name="Pepin K.H."/>
            <person name="Palsikar V.B."/>
            <person name="Mitreva M."/>
            <person name="Wilson R.K."/>
        </authorList>
    </citation>
    <scope>NUCLEOTIDE SEQUENCE [LARGE SCALE GENOMIC DNA]</scope>
    <source>
        <strain evidence="7 8">ATCC BAA-474</strain>
    </source>
</reference>
<dbReference type="Proteomes" id="UP000017081">
    <property type="component" value="Unassembled WGS sequence"/>
</dbReference>
<keyword evidence="5" id="KW-0998">Cell outer membrane</keyword>
<keyword evidence="8" id="KW-1185">Reference proteome</keyword>
<evidence type="ECO:0000256" key="1">
    <source>
        <dbReference type="ARBA" id="ARBA00004442"/>
    </source>
</evidence>
<dbReference type="Pfam" id="PF06629">
    <property type="entry name" value="MipA"/>
    <property type="match status" value="1"/>
</dbReference>
<proteinExistence type="inferred from homology"/>
<evidence type="ECO:0000313" key="7">
    <source>
        <dbReference type="EMBL" id="ERT68763.1"/>
    </source>
</evidence>
<name>U7VDA5_9FUSO</name>
<organism evidence="7 8">
    <name type="scientific">Cetobacterium somerae ATCC BAA-474</name>
    <dbReference type="NCBI Taxonomy" id="1319815"/>
    <lineage>
        <taxon>Bacteria</taxon>
        <taxon>Fusobacteriati</taxon>
        <taxon>Fusobacteriota</taxon>
        <taxon>Fusobacteriia</taxon>
        <taxon>Fusobacteriales</taxon>
        <taxon>Fusobacteriaceae</taxon>
        <taxon>Cetobacterium</taxon>
    </lineage>
</organism>
<evidence type="ECO:0000313" key="8">
    <source>
        <dbReference type="Proteomes" id="UP000017081"/>
    </source>
</evidence>
<dbReference type="HOGENOM" id="CLU_063465_4_0_0"/>
<sequence>MGKSNLGRINMKKILMGLLALTLSATALAENKFGIGAGVGVSDSIYKGAEDKAYPMPLLDINYYDLYVKGATVGFQFYKDDAFAASLFVDPLAGFAVDGADLARGYDNIDDRKFQAMFGIRLDADTGFYGVKTGLSAQVGEHGGEGKISAFKAYKVDDKLTIVPSIHVKGYSGDYTDYYFGVTSDEARRNSKIDRAYKADAAYSMGLNLTADYRLTDNVALMAFLGVEKFSSEISDSPIVDDGVLYLVGVGAKYYF</sequence>
<gene>
    <name evidence="7" type="ORF">HMPREF0202_01330</name>
</gene>
<comment type="similarity">
    <text evidence="2">Belongs to the MipA/OmpV family.</text>
</comment>
<feature type="signal peptide" evidence="6">
    <location>
        <begin position="1"/>
        <end position="29"/>
    </location>
</feature>
<accession>U7VDA5</accession>
<dbReference type="STRING" id="1319815.HMPREF0202_01330"/>